<dbReference type="Gene3D" id="3.90.320.10">
    <property type="match status" value="1"/>
</dbReference>
<feature type="domain" description="UvrD-like helicase ATP-binding" evidence="15">
    <location>
        <begin position="1"/>
        <end position="462"/>
    </location>
</feature>
<dbReference type="Pfam" id="PF00580">
    <property type="entry name" value="UvrD-helicase"/>
    <property type="match status" value="1"/>
</dbReference>
<keyword evidence="9" id="KW-0234">DNA repair</keyword>
<dbReference type="InterPro" id="IPR011604">
    <property type="entry name" value="PDDEXK-like_dom_sf"/>
</dbReference>
<dbReference type="SUPFAM" id="SSF52540">
    <property type="entry name" value="P-loop containing nucleoside triphosphate hydrolases"/>
    <property type="match status" value="1"/>
</dbReference>
<evidence type="ECO:0000256" key="12">
    <source>
        <dbReference type="ARBA" id="ARBA00034808"/>
    </source>
</evidence>
<keyword evidence="6 16" id="KW-0269">Exonuclease</keyword>
<sequence length="1045" mass="121630">MTQLSVYKASAGSGKTFRLTIEYLKIILANPSHYKKILAITFTNKATAEMKKRILEQLHELSVGKATPYQTILAEELSLSSVAIQDRAKQAEQYILHDYSRFSVMTIDAFFQSILKAFAKELGVSYNYNVELDTDRIKRLAVERMFNELDENKTLRGWLMSYVESKIQDGKSWNITNDILTLSKELFQEEIFLIAKDNKLSQWNDKQFIANFSKKLNAHIYSYENAMKEIASSALELIASQGLTVDDFKHKKSGVVGFIKKIADGNMEPELSSRSLNAIDNSEGWYSNTLSNDKKQRIEAIYPQLNDQLKQIQDFIENKAKIYQSCVLVRNNLYMMGIFSDIAKHIHEVLQEEEKILLSESNKLLYEMIATNEVPFIYEKTGNQYLYFLWDEFQDTSQMQWHNLKPLLANALAEGNPCLIVGDIKQAIYRWRNSDWQIMDTQVAREFPELTTVSLQKNWRSATRVIEFNNMIFSELPRLLQQKLELDDSKIVSLYSDVQQQFAKEDDAREGFVNFSYFENSEDLTDEELMLKQLPEWIERLQEEGVRAEDIVFLVRKNKEAVAIADYFAKLEARKFGINYNVVSEYALLLENAFVVKVLIHALYFFQTQERYFEVFLEQSVPYLPDGETSVYNWKEYVAAGQYAISLDSLIQKIIRIFKLHLLGAEQLYLMAFEEFLANYLDSQNGNLSDFLLSWEDKKSSLSVTAGDRVQAMRVMTVHKAKGLEFHTVILPFVHKNLNEYQNGEAFWQESATEPLKGVGELLIPFTRGKLLNSTFADAFKEEMCKRYIDELNVFYVATTRAVNNLIILAPEKITAKGEESGVRITKLLYDQLQSQAKKDSWTYTQNDAMEEWSYGELVSSQGIEEIQKDKIYHHNQFFYQDFLERFSLRIKAIDDAKRDTVDAHTPTEDGKIWHQLLEGVKYIDDVPIEIRKAYYSGLITSNAIPNYKRHLTELLQRKTIHEYFTKKYEVLNERPFWMEGSAYVPDRVVYNDEEVVVIDYKFGETQQSSHRKQVERYLSFFEKKGFKNRKGFLIYGVFSEIVQV</sequence>
<gene>
    <name evidence="16" type="ORF">C7377_0798</name>
</gene>
<keyword evidence="8" id="KW-0238">DNA-binding</keyword>
<evidence type="ECO:0000256" key="11">
    <source>
        <dbReference type="ARBA" id="ARBA00034617"/>
    </source>
</evidence>
<name>A0A7L4URU6_BALHA</name>
<dbReference type="Proteomes" id="UP000251835">
    <property type="component" value="Unassembled WGS sequence"/>
</dbReference>
<keyword evidence="5 14" id="KW-0347">Helicase</keyword>
<dbReference type="GO" id="GO:0004527">
    <property type="term" value="F:exonuclease activity"/>
    <property type="evidence" value="ECO:0007669"/>
    <property type="project" value="UniProtKB-KW"/>
</dbReference>
<evidence type="ECO:0000256" key="4">
    <source>
        <dbReference type="ARBA" id="ARBA00022801"/>
    </source>
</evidence>
<evidence type="ECO:0000256" key="14">
    <source>
        <dbReference type="PROSITE-ProRule" id="PRU00560"/>
    </source>
</evidence>
<protein>
    <recommendedName>
        <fullName evidence="12">DNA 3'-5' helicase</fullName>
        <ecNumber evidence="12">5.6.2.4</ecNumber>
    </recommendedName>
</protein>
<evidence type="ECO:0000259" key="15">
    <source>
        <dbReference type="PROSITE" id="PS51198"/>
    </source>
</evidence>
<evidence type="ECO:0000256" key="8">
    <source>
        <dbReference type="ARBA" id="ARBA00023125"/>
    </source>
</evidence>
<evidence type="ECO:0000256" key="2">
    <source>
        <dbReference type="ARBA" id="ARBA00022741"/>
    </source>
</evidence>
<evidence type="ECO:0000256" key="6">
    <source>
        <dbReference type="ARBA" id="ARBA00022839"/>
    </source>
</evidence>
<keyword evidence="3" id="KW-0227">DNA damage</keyword>
<proteinExistence type="predicted"/>
<reference evidence="16 17" key="1">
    <citation type="submission" date="2018-05" db="EMBL/GenBank/DDBJ databases">
        <title>Genomic Encyclopedia of Type Strains, Phase IV (KMG-IV): sequencing the most valuable type-strain genomes for metagenomic binning, comparative biology and taxonomic classification.</title>
        <authorList>
            <person name="Goeker M."/>
        </authorList>
    </citation>
    <scope>NUCLEOTIDE SEQUENCE [LARGE SCALE GENOMIC DNA]</scope>
    <source>
        <strain evidence="16 17">DSM 28579</strain>
    </source>
</reference>
<evidence type="ECO:0000256" key="7">
    <source>
        <dbReference type="ARBA" id="ARBA00022840"/>
    </source>
</evidence>
<keyword evidence="2 14" id="KW-0547">Nucleotide-binding</keyword>
<organism evidence="16 17">
    <name type="scientific">Balneicella halophila</name>
    <dbReference type="NCBI Taxonomy" id="1537566"/>
    <lineage>
        <taxon>Bacteria</taxon>
        <taxon>Pseudomonadati</taxon>
        <taxon>Bacteroidota</taxon>
        <taxon>Bacteroidia</taxon>
        <taxon>Bacteroidales</taxon>
        <taxon>Balneicellaceae</taxon>
        <taxon>Balneicella</taxon>
    </lineage>
</organism>
<keyword evidence="4 14" id="KW-0378">Hydrolase</keyword>
<evidence type="ECO:0000256" key="9">
    <source>
        <dbReference type="ARBA" id="ARBA00023204"/>
    </source>
</evidence>
<evidence type="ECO:0000256" key="3">
    <source>
        <dbReference type="ARBA" id="ARBA00022763"/>
    </source>
</evidence>
<evidence type="ECO:0000256" key="13">
    <source>
        <dbReference type="ARBA" id="ARBA00048988"/>
    </source>
</evidence>
<comment type="catalytic activity">
    <reaction evidence="13">
        <text>ATP + H2O = ADP + phosphate + H(+)</text>
        <dbReference type="Rhea" id="RHEA:13065"/>
        <dbReference type="ChEBI" id="CHEBI:15377"/>
        <dbReference type="ChEBI" id="CHEBI:15378"/>
        <dbReference type="ChEBI" id="CHEBI:30616"/>
        <dbReference type="ChEBI" id="CHEBI:43474"/>
        <dbReference type="ChEBI" id="CHEBI:456216"/>
        <dbReference type="EC" id="5.6.2.4"/>
    </reaction>
</comment>
<evidence type="ECO:0000256" key="10">
    <source>
        <dbReference type="ARBA" id="ARBA00023235"/>
    </source>
</evidence>
<dbReference type="PANTHER" id="PTHR11070:SF67">
    <property type="entry name" value="DNA 3'-5' HELICASE"/>
    <property type="match status" value="1"/>
</dbReference>
<dbReference type="GO" id="GO:0000725">
    <property type="term" value="P:recombinational repair"/>
    <property type="evidence" value="ECO:0007669"/>
    <property type="project" value="TreeGrafter"/>
</dbReference>
<dbReference type="Pfam" id="PF13361">
    <property type="entry name" value="UvrD_C"/>
    <property type="match status" value="1"/>
</dbReference>
<accession>A0A7L4URU6</accession>
<comment type="caution">
    <text evidence="16">The sequence shown here is derived from an EMBL/GenBank/DDBJ whole genome shotgun (WGS) entry which is preliminary data.</text>
</comment>
<feature type="binding site" evidence="14">
    <location>
        <begin position="9"/>
        <end position="16"/>
    </location>
    <ligand>
        <name>ATP</name>
        <dbReference type="ChEBI" id="CHEBI:30616"/>
    </ligand>
</feature>
<dbReference type="AlphaFoldDB" id="A0A7L4URU6"/>
<dbReference type="PANTHER" id="PTHR11070">
    <property type="entry name" value="UVRD / RECB / PCRA DNA HELICASE FAMILY MEMBER"/>
    <property type="match status" value="1"/>
</dbReference>
<keyword evidence="10" id="KW-0413">Isomerase</keyword>
<dbReference type="Gene3D" id="3.40.50.300">
    <property type="entry name" value="P-loop containing nucleotide triphosphate hydrolases"/>
    <property type="match status" value="3"/>
</dbReference>
<keyword evidence="1" id="KW-0540">Nuclease</keyword>
<dbReference type="InterPro" id="IPR027417">
    <property type="entry name" value="P-loop_NTPase"/>
</dbReference>
<dbReference type="EMBL" id="QENZ01000003">
    <property type="protein sequence ID" value="PVX52480.1"/>
    <property type="molecule type" value="Genomic_DNA"/>
</dbReference>
<evidence type="ECO:0000313" key="17">
    <source>
        <dbReference type="Proteomes" id="UP000251835"/>
    </source>
</evidence>
<dbReference type="GO" id="GO:0003677">
    <property type="term" value="F:DNA binding"/>
    <property type="evidence" value="ECO:0007669"/>
    <property type="project" value="UniProtKB-KW"/>
</dbReference>
<dbReference type="GO" id="GO:0005524">
    <property type="term" value="F:ATP binding"/>
    <property type="evidence" value="ECO:0007669"/>
    <property type="project" value="UniProtKB-UniRule"/>
</dbReference>
<evidence type="ECO:0000256" key="1">
    <source>
        <dbReference type="ARBA" id="ARBA00022722"/>
    </source>
</evidence>
<evidence type="ECO:0000313" key="16">
    <source>
        <dbReference type="EMBL" id="PVX52480.1"/>
    </source>
</evidence>
<dbReference type="GO" id="GO:0005829">
    <property type="term" value="C:cytosol"/>
    <property type="evidence" value="ECO:0007669"/>
    <property type="project" value="TreeGrafter"/>
</dbReference>
<dbReference type="EC" id="5.6.2.4" evidence="12"/>
<dbReference type="InterPro" id="IPR014016">
    <property type="entry name" value="UvrD-like_ATP-bd"/>
</dbReference>
<dbReference type="Gene3D" id="1.10.3170.10">
    <property type="entry name" value="Recbcd, chain B, domain 2"/>
    <property type="match status" value="1"/>
</dbReference>
<keyword evidence="7 14" id="KW-0067">ATP-binding</keyword>
<dbReference type="GO" id="GO:0043138">
    <property type="term" value="F:3'-5' DNA helicase activity"/>
    <property type="evidence" value="ECO:0007669"/>
    <property type="project" value="UniProtKB-EC"/>
</dbReference>
<dbReference type="PROSITE" id="PS51198">
    <property type="entry name" value="UVRD_HELICASE_ATP_BIND"/>
    <property type="match status" value="1"/>
</dbReference>
<dbReference type="InterPro" id="IPR014017">
    <property type="entry name" value="DNA_helicase_UvrD-like_C"/>
</dbReference>
<comment type="catalytic activity">
    <reaction evidence="11">
        <text>Couples ATP hydrolysis with the unwinding of duplex DNA by translocating in the 3'-5' direction.</text>
        <dbReference type="EC" id="5.6.2.4"/>
    </reaction>
</comment>
<evidence type="ECO:0000256" key="5">
    <source>
        <dbReference type="ARBA" id="ARBA00022806"/>
    </source>
</evidence>
<keyword evidence="17" id="KW-1185">Reference proteome</keyword>
<dbReference type="InterPro" id="IPR000212">
    <property type="entry name" value="DNA_helicase_UvrD/REP"/>
</dbReference>
<dbReference type="RefSeq" id="WP_116496007.1">
    <property type="nucleotide sequence ID" value="NZ_QENZ01000003.1"/>
</dbReference>
<dbReference type="OrthoDB" id="9810135at2"/>